<sequence length="461" mass="51124">MTTDRTSEDSASQGSQRSGCPVTGGHRVPRIDDVVIKRDDPAFLAQAFEIYTRMREQGPLVRARIAENFMSKLRSGTDDAASTSDHLFVAHYDEVVTTLLDPRISSDLRALMSPEQRQLLELLPREIKPMLHNLLFLDPPDHTRLRKLVQPSFSPRAMEALRPRVQRITDALLDRAEHEAAARGEAAGERSGELVAMFAYPMPVAVISDMLGIPEEDRERAHGWAEGLVGADQPQVVADVLAGGKMADFTAYLEDLFERKRREPGDDMISEMLRAQEDGDRLTHVEMLSMVFLLYFAGHLTTVNLIGNAVVALLTHPEQLARLRGDLSLVKNTVEEALRYWAPVEFVSIPRVVTADMELAGTPLARGEKLTIGLSCANHDARHFRDPDAFDIARPDANRHLAFGKGIHMCLGAPLARLEGEVALRALLQRWPRLRLAVPAEDLEFGAAAGLRGFSSIPILF</sequence>
<keyword evidence="2" id="KW-0349">Heme</keyword>
<evidence type="ECO:0000256" key="3">
    <source>
        <dbReference type="SAM" id="MobiDB-lite"/>
    </source>
</evidence>
<dbReference type="Gene3D" id="1.10.630.10">
    <property type="entry name" value="Cytochrome P450"/>
    <property type="match status" value="1"/>
</dbReference>
<keyword evidence="6" id="KW-1185">Reference proteome</keyword>
<keyword evidence="2" id="KW-0560">Oxidoreductase</keyword>
<dbReference type="InterPro" id="IPR017972">
    <property type="entry name" value="Cyt_P450_CS"/>
</dbReference>
<dbReference type="InterPro" id="IPR001128">
    <property type="entry name" value="Cyt_P450"/>
</dbReference>
<dbReference type="PROSITE" id="PS00086">
    <property type="entry name" value="CYTOCHROME_P450"/>
    <property type="match status" value="1"/>
</dbReference>
<reference evidence="5" key="1">
    <citation type="submission" date="2022-11" db="EMBL/GenBank/DDBJ databases">
        <title>Minimal conservation of predation-associated metabolite biosynthetic gene clusters underscores biosynthetic potential of Myxococcota including descriptions for ten novel species: Archangium lansinium sp. nov., Myxococcus landrumus sp. nov., Nannocystis bai.</title>
        <authorList>
            <person name="Ahearne A."/>
            <person name="Stevens C."/>
            <person name="Dowd S."/>
        </authorList>
    </citation>
    <scope>NUCLEOTIDE SEQUENCE</scope>
    <source>
        <strain evidence="5">Fl3</strain>
    </source>
</reference>
<dbReference type="CDD" id="cd11029">
    <property type="entry name" value="CYP107-like"/>
    <property type="match status" value="1"/>
</dbReference>
<dbReference type="PRINTS" id="PR00359">
    <property type="entry name" value="BP450"/>
</dbReference>
<dbReference type="InterPro" id="IPR002397">
    <property type="entry name" value="Cyt_P450_B"/>
</dbReference>
<feature type="transmembrane region" description="Helical" evidence="4">
    <location>
        <begin position="292"/>
        <end position="314"/>
    </location>
</feature>
<dbReference type="InterPro" id="IPR036396">
    <property type="entry name" value="Cyt_P450_sf"/>
</dbReference>
<evidence type="ECO:0000313" key="6">
    <source>
        <dbReference type="Proteomes" id="UP001164459"/>
    </source>
</evidence>
<comment type="similarity">
    <text evidence="1 2">Belongs to the cytochrome P450 family.</text>
</comment>
<feature type="region of interest" description="Disordered" evidence="3">
    <location>
        <begin position="1"/>
        <end position="26"/>
    </location>
</feature>
<feature type="compositionally biased region" description="Polar residues" evidence="3">
    <location>
        <begin position="9"/>
        <end position="18"/>
    </location>
</feature>
<proteinExistence type="inferred from homology"/>
<gene>
    <name evidence="5" type="ORF">O0S08_03680</name>
</gene>
<evidence type="ECO:0000256" key="4">
    <source>
        <dbReference type="SAM" id="Phobius"/>
    </source>
</evidence>
<evidence type="ECO:0000256" key="2">
    <source>
        <dbReference type="RuleBase" id="RU000461"/>
    </source>
</evidence>
<dbReference type="PANTHER" id="PTHR46696">
    <property type="entry name" value="P450, PUTATIVE (EUROFUNG)-RELATED"/>
    <property type="match status" value="1"/>
</dbReference>
<dbReference type="SUPFAM" id="SSF48264">
    <property type="entry name" value="Cytochrome P450"/>
    <property type="match status" value="1"/>
</dbReference>
<keyword evidence="2" id="KW-0408">Iron</keyword>
<dbReference type="PANTHER" id="PTHR46696:SF1">
    <property type="entry name" value="CYTOCHROME P450 YJIB-RELATED"/>
    <property type="match status" value="1"/>
</dbReference>
<keyword evidence="4" id="KW-0812">Transmembrane</keyword>
<keyword evidence="4" id="KW-1133">Transmembrane helix</keyword>
<dbReference type="Proteomes" id="UP001164459">
    <property type="component" value="Chromosome"/>
</dbReference>
<accession>A0ABY7H875</accession>
<dbReference type="RefSeq" id="WP_269037571.1">
    <property type="nucleotide sequence ID" value="NZ_CP114040.1"/>
</dbReference>
<evidence type="ECO:0000256" key="1">
    <source>
        <dbReference type="ARBA" id="ARBA00010617"/>
    </source>
</evidence>
<dbReference type="EMBL" id="CP114040">
    <property type="protein sequence ID" value="WAS95239.1"/>
    <property type="molecule type" value="Genomic_DNA"/>
</dbReference>
<protein>
    <submittedName>
        <fullName evidence="5">Cytochrome P450</fullName>
    </submittedName>
</protein>
<dbReference type="Pfam" id="PF00067">
    <property type="entry name" value="p450"/>
    <property type="match status" value="1"/>
</dbReference>
<keyword evidence="2" id="KW-0479">Metal-binding</keyword>
<keyword evidence="4" id="KW-0472">Membrane</keyword>
<evidence type="ECO:0000313" key="5">
    <source>
        <dbReference type="EMBL" id="WAS95239.1"/>
    </source>
</evidence>
<keyword evidence="2" id="KW-0503">Monooxygenase</keyword>
<name>A0ABY7H875_9BACT</name>
<organism evidence="5 6">
    <name type="scientific">Nannocystis punicea</name>
    <dbReference type="NCBI Taxonomy" id="2995304"/>
    <lineage>
        <taxon>Bacteria</taxon>
        <taxon>Pseudomonadati</taxon>
        <taxon>Myxococcota</taxon>
        <taxon>Polyangia</taxon>
        <taxon>Nannocystales</taxon>
        <taxon>Nannocystaceae</taxon>
        <taxon>Nannocystis</taxon>
    </lineage>
</organism>